<sequence>MPNIGRPSRGCQECKTRKVKCDEAIPACLRCVRNKRPCSGYPSETDMNFRNSIARKSGRTLAPSSCMRSSSDLAQLSISAPVPTDRHSQAICMFLHDYVIDARESQMSFGHLQTLPDMLIKTGESPALSQAVSAVALTSLAHRSCLEDLVPQARQAYGSALRSVYATFRDNPDLSSAAISSDRTLITILCLDFYEIISGERPKGMIWSYHISILEHLLCARKTQQYQSLPSKGLTYTAHSYVLMRNLAQHRQLKKEAMLSTEEPQELPVIQMRELIYGISNIAMKADPIIHQERLRIKSLGSLLSLIQAGLSLNEKLQAWEDQAHGVYTYQTIEVAKLWPAGSPLVSKGPTIAHIYNSISVGSLWNSYRIIRIYLLRCLISGASRLAREAGHAAEAAAHRESTVPMRHQIQRLADGICASVPFMLGEVDQEGFPRNARHIKAVGGLFLLWPLGSLLPLKSLPHEQVAWVQEHLTHIHATFGIRMATTIVRIVKPEAM</sequence>
<dbReference type="GO" id="GO:0008270">
    <property type="term" value="F:zinc ion binding"/>
    <property type="evidence" value="ECO:0007669"/>
    <property type="project" value="InterPro"/>
</dbReference>
<reference evidence="3" key="1">
    <citation type="submission" date="2021-03" db="EMBL/GenBank/DDBJ databases">
        <authorList>
            <person name="Tagirdzhanova G."/>
        </authorList>
    </citation>
    <scope>NUCLEOTIDE SEQUENCE</scope>
</reference>
<dbReference type="Gene3D" id="4.10.240.10">
    <property type="entry name" value="Zn(2)-C6 fungal-type DNA-binding domain"/>
    <property type="match status" value="1"/>
</dbReference>
<dbReference type="GO" id="GO:0000981">
    <property type="term" value="F:DNA-binding transcription factor activity, RNA polymerase II-specific"/>
    <property type="evidence" value="ECO:0007669"/>
    <property type="project" value="InterPro"/>
</dbReference>
<dbReference type="PROSITE" id="PS50048">
    <property type="entry name" value="ZN2_CY6_FUNGAL_2"/>
    <property type="match status" value="1"/>
</dbReference>
<dbReference type="Pfam" id="PF11951">
    <property type="entry name" value="Fungal_trans_2"/>
    <property type="match status" value="1"/>
</dbReference>
<dbReference type="InterPro" id="IPR021858">
    <property type="entry name" value="Fun_TF"/>
</dbReference>
<proteinExistence type="predicted"/>
<name>A0A8H3ILQ9_9LECA</name>
<keyword evidence="1" id="KW-0539">Nucleus</keyword>
<evidence type="ECO:0000259" key="2">
    <source>
        <dbReference type="PROSITE" id="PS50048"/>
    </source>
</evidence>
<organism evidence="3 4">
    <name type="scientific">Imshaugia aleurites</name>
    <dbReference type="NCBI Taxonomy" id="172621"/>
    <lineage>
        <taxon>Eukaryota</taxon>
        <taxon>Fungi</taxon>
        <taxon>Dikarya</taxon>
        <taxon>Ascomycota</taxon>
        <taxon>Pezizomycotina</taxon>
        <taxon>Lecanoromycetes</taxon>
        <taxon>OSLEUM clade</taxon>
        <taxon>Lecanoromycetidae</taxon>
        <taxon>Lecanorales</taxon>
        <taxon>Lecanorineae</taxon>
        <taxon>Parmeliaceae</taxon>
        <taxon>Imshaugia</taxon>
    </lineage>
</organism>
<protein>
    <recommendedName>
        <fullName evidence="2">Zn(2)-C6 fungal-type domain-containing protein</fullName>
    </recommendedName>
</protein>
<dbReference type="EMBL" id="CAJPDT010000034">
    <property type="protein sequence ID" value="CAF9923618.1"/>
    <property type="molecule type" value="Genomic_DNA"/>
</dbReference>
<dbReference type="PROSITE" id="PS00463">
    <property type="entry name" value="ZN2_CY6_FUNGAL_1"/>
    <property type="match status" value="1"/>
</dbReference>
<dbReference type="InterPro" id="IPR036864">
    <property type="entry name" value="Zn2-C6_fun-type_DNA-bd_sf"/>
</dbReference>
<gene>
    <name evidence="3" type="ORF">IMSHALPRED_005972</name>
</gene>
<dbReference type="CDD" id="cd00067">
    <property type="entry name" value="GAL4"/>
    <property type="match status" value="1"/>
</dbReference>
<dbReference type="OrthoDB" id="4491390at2759"/>
<feature type="domain" description="Zn(2)-C6 fungal-type" evidence="2">
    <location>
        <begin position="10"/>
        <end position="39"/>
    </location>
</feature>
<dbReference type="InterPro" id="IPR001138">
    <property type="entry name" value="Zn2Cys6_DnaBD"/>
</dbReference>
<dbReference type="SMART" id="SM00066">
    <property type="entry name" value="GAL4"/>
    <property type="match status" value="1"/>
</dbReference>
<keyword evidence="4" id="KW-1185">Reference proteome</keyword>
<dbReference type="Pfam" id="PF00172">
    <property type="entry name" value="Zn_clus"/>
    <property type="match status" value="1"/>
</dbReference>
<evidence type="ECO:0000256" key="1">
    <source>
        <dbReference type="ARBA" id="ARBA00023242"/>
    </source>
</evidence>
<comment type="caution">
    <text evidence="3">The sequence shown here is derived from an EMBL/GenBank/DDBJ whole genome shotgun (WGS) entry which is preliminary data.</text>
</comment>
<dbReference type="PANTHER" id="PTHR38791">
    <property type="entry name" value="ZN(II)2CYS6 TRANSCRIPTION FACTOR (EUROFUNG)-RELATED-RELATED"/>
    <property type="match status" value="1"/>
</dbReference>
<evidence type="ECO:0000313" key="4">
    <source>
        <dbReference type="Proteomes" id="UP000664534"/>
    </source>
</evidence>
<dbReference type="AlphaFoldDB" id="A0A8H3ILQ9"/>
<dbReference type="InterPro" id="IPR053175">
    <property type="entry name" value="DHMBA_Reg_Transcription_Factor"/>
</dbReference>
<evidence type="ECO:0000313" key="3">
    <source>
        <dbReference type="EMBL" id="CAF9923618.1"/>
    </source>
</evidence>
<accession>A0A8H3ILQ9</accession>
<dbReference type="Proteomes" id="UP000664534">
    <property type="component" value="Unassembled WGS sequence"/>
</dbReference>
<dbReference type="SUPFAM" id="SSF57701">
    <property type="entry name" value="Zn2/Cys6 DNA-binding domain"/>
    <property type="match status" value="1"/>
</dbReference>